<feature type="domain" description="Glycosyl transferase family 1" evidence="1">
    <location>
        <begin position="208"/>
        <end position="376"/>
    </location>
</feature>
<gene>
    <name evidence="3" type="ORF">GC102_25125</name>
</gene>
<dbReference type="InterPro" id="IPR001296">
    <property type="entry name" value="Glyco_trans_1"/>
</dbReference>
<accession>A0ABX1Z6J6</accession>
<dbReference type="CDD" id="cd03801">
    <property type="entry name" value="GT4_PimA-like"/>
    <property type="match status" value="1"/>
</dbReference>
<dbReference type="SUPFAM" id="SSF53756">
    <property type="entry name" value="UDP-Glycosyltransferase/glycogen phosphorylase"/>
    <property type="match status" value="1"/>
</dbReference>
<name>A0ABX1Z6J6_9BACL</name>
<evidence type="ECO:0000313" key="3">
    <source>
        <dbReference type="EMBL" id="NOU89005.1"/>
    </source>
</evidence>
<proteinExistence type="predicted"/>
<dbReference type="InterPro" id="IPR050194">
    <property type="entry name" value="Glycosyltransferase_grp1"/>
</dbReference>
<dbReference type="InterPro" id="IPR028098">
    <property type="entry name" value="Glyco_trans_4-like_N"/>
</dbReference>
<dbReference type="Pfam" id="PF00534">
    <property type="entry name" value="Glycos_transf_1"/>
    <property type="match status" value="1"/>
</dbReference>
<keyword evidence="4" id="KW-1185">Reference proteome</keyword>
<dbReference type="RefSeq" id="WP_171691967.1">
    <property type="nucleotide sequence ID" value="NZ_WHOC01000137.1"/>
</dbReference>
<evidence type="ECO:0000259" key="1">
    <source>
        <dbReference type="Pfam" id="PF00534"/>
    </source>
</evidence>
<dbReference type="EMBL" id="WHOC01000137">
    <property type="protein sequence ID" value="NOU89005.1"/>
    <property type="molecule type" value="Genomic_DNA"/>
</dbReference>
<dbReference type="Gene3D" id="3.40.50.2000">
    <property type="entry name" value="Glycogen Phosphorylase B"/>
    <property type="match status" value="2"/>
</dbReference>
<evidence type="ECO:0000259" key="2">
    <source>
        <dbReference type="Pfam" id="PF13439"/>
    </source>
</evidence>
<dbReference type="Proteomes" id="UP000658690">
    <property type="component" value="Unassembled WGS sequence"/>
</dbReference>
<evidence type="ECO:0000313" key="4">
    <source>
        <dbReference type="Proteomes" id="UP000658690"/>
    </source>
</evidence>
<dbReference type="Pfam" id="PF13439">
    <property type="entry name" value="Glyco_transf_4"/>
    <property type="match status" value="1"/>
</dbReference>
<reference evidence="3 4" key="1">
    <citation type="submission" date="2019-10" db="EMBL/GenBank/DDBJ databases">
        <title>Description of Paenibacillus choica sp. nov.</title>
        <authorList>
            <person name="Carlier A."/>
            <person name="Qi S."/>
        </authorList>
    </citation>
    <scope>NUCLEOTIDE SEQUENCE [LARGE SCALE GENOMIC DNA]</scope>
    <source>
        <strain evidence="3 4">LMG 31460</strain>
    </source>
</reference>
<feature type="domain" description="Glycosyltransferase subfamily 4-like N-terminal" evidence="2">
    <location>
        <begin position="15"/>
        <end position="199"/>
    </location>
</feature>
<organism evidence="3 4">
    <name type="scientific">Paenibacillus germinis</name>
    <dbReference type="NCBI Taxonomy" id="2654979"/>
    <lineage>
        <taxon>Bacteria</taxon>
        <taxon>Bacillati</taxon>
        <taxon>Bacillota</taxon>
        <taxon>Bacilli</taxon>
        <taxon>Bacillales</taxon>
        <taxon>Paenibacillaceae</taxon>
        <taxon>Paenibacillus</taxon>
    </lineage>
</organism>
<dbReference type="PANTHER" id="PTHR45947">
    <property type="entry name" value="SULFOQUINOVOSYL TRANSFERASE SQD2"/>
    <property type="match status" value="1"/>
</dbReference>
<protein>
    <submittedName>
        <fullName evidence="3">Glycosyltransferase</fullName>
    </submittedName>
</protein>
<dbReference type="PANTHER" id="PTHR45947:SF3">
    <property type="entry name" value="SULFOQUINOVOSYL TRANSFERASE SQD2"/>
    <property type="match status" value="1"/>
</dbReference>
<comment type="caution">
    <text evidence="3">The sequence shown here is derived from an EMBL/GenBank/DDBJ whole genome shotgun (WGS) entry which is preliminary data.</text>
</comment>
<sequence>MKVWIVTNAYLPEKGGLVSYTRNIALQLLREGKEVEIITSNLKNTSLPSYEEMEGVKVSRIDYSGVPKVLKPFSPLAYYYRTLKFIRKCDIKKDDVVISRFYTFALAVVKGKNVNKHIFVTPLIATKLQHIEAKETKYFFKKLYFYFILPQLALLDKLAIKHSPFVGVLSRSKQEEVASYYRLKRNDVFVIPPGVDMERFRVASTEEKNELRSKLGYSAEDKIVICVSRLSSEKNLEIIIHCINAITDKTIKLAFVGDGDCEKGMEELIIQYKLQDQIKLWGARQNVEDYYRMADVFILPSKYEGFGHVYLEAMACGLPCIAARSNPPITTTASGEIIVNDRLGVLVNYDSKEEIVSAIDYCLNTAVENQSYRRQFVQDNYSWRKHYNDVERIFLNGTNKTKQ</sequence>